<keyword evidence="8" id="KW-0479">Metal-binding</keyword>
<evidence type="ECO:0000256" key="2">
    <source>
        <dbReference type="ARBA" id="ARBA00004123"/>
    </source>
</evidence>
<dbReference type="PRINTS" id="PR02086">
    <property type="entry name" value="PUTNUCHARBI1"/>
</dbReference>
<evidence type="ECO:0000256" key="8">
    <source>
        <dbReference type="ARBA" id="ARBA00022723"/>
    </source>
</evidence>
<evidence type="ECO:0000256" key="3">
    <source>
        <dbReference type="ARBA" id="ARBA00004496"/>
    </source>
</evidence>
<evidence type="ECO:0000256" key="7">
    <source>
        <dbReference type="ARBA" id="ARBA00022722"/>
    </source>
</evidence>
<dbReference type="GO" id="GO:0005737">
    <property type="term" value="C:cytoplasm"/>
    <property type="evidence" value="ECO:0007669"/>
    <property type="project" value="UniProtKB-SubCell"/>
</dbReference>
<name>A0A8C9XJC4_SANLU</name>
<evidence type="ECO:0000256" key="1">
    <source>
        <dbReference type="ARBA" id="ARBA00001968"/>
    </source>
</evidence>
<evidence type="ECO:0000256" key="10">
    <source>
        <dbReference type="ARBA" id="ARBA00023242"/>
    </source>
</evidence>
<evidence type="ECO:0000256" key="11">
    <source>
        <dbReference type="ARBA" id="ARBA00030126"/>
    </source>
</evidence>
<feature type="compositionally biased region" description="Polar residues" evidence="13">
    <location>
        <begin position="390"/>
        <end position="399"/>
    </location>
</feature>
<keyword evidence="9" id="KW-0378">Hydrolase</keyword>
<dbReference type="Pfam" id="PF13359">
    <property type="entry name" value="DDE_Tnp_4"/>
    <property type="match status" value="1"/>
</dbReference>
<proteinExistence type="inferred from homology"/>
<comment type="similarity">
    <text evidence="4">Belongs to the HARBI1 family.</text>
</comment>
<evidence type="ECO:0000256" key="4">
    <source>
        <dbReference type="ARBA" id="ARBA00006958"/>
    </source>
</evidence>
<comment type="subcellular location">
    <subcellularLocation>
        <location evidence="3">Cytoplasm</location>
    </subcellularLocation>
    <subcellularLocation>
        <location evidence="2">Nucleus</location>
    </subcellularLocation>
</comment>
<sequence length="419" mass="47564">MVLKGKNVPTSAFFTNCTLAVCLASSQIIPETEIMIHDVVRHINYLHQIVDAPIHRRQPGWLWTRPGRTSKWWDNFVEGEVDDHAWRENFRMSKDCLVALSEELCPYINGEITNMRAPVGVFKKVACTLYYLSDEGWLRKNANAFDLSRSTVSVIIRQTCKAITAHLGLIYIQLPFTVPEAEELISGFLQDHGMPQCLGAVDGTHIEIKQPAVNAMDYINRKGKFSLNVQAVCDHKYRFMDVVIKWPGSVHDARVFANSKVNTYFKTGKIPSLEKQIVDGEEPIPIFLLGDPAYPLLPYLMKEYSNGGSTPSEQYFGLCLCKARMVIECAFGRLKARFAALRRPMDINLLDLPSVIYACFVLHNYCEACNDTVDHHVEQEAIEHDRDLQPPTQTNSYLTDCNEGSGKRVRRTLTKYLDP</sequence>
<evidence type="ECO:0000256" key="9">
    <source>
        <dbReference type="ARBA" id="ARBA00022801"/>
    </source>
</evidence>
<dbReference type="InterPro" id="IPR027806">
    <property type="entry name" value="HARBI1_dom"/>
</dbReference>
<reference evidence="15" key="1">
    <citation type="submission" date="2025-08" db="UniProtKB">
        <authorList>
            <consortium name="Ensembl"/>
        </authorList>
    </citation>
    <scope>IDENTIFICATION</scope>
</reference>
<evidence type="ECO:0000313" key="15">
    <source>
        <dbReference type="Ensembl" id="ENSSLUP00000009986.1"/>
    </source>
</evidence>
<evidence type="ECO:0000256" key="13">
    <source>
        <dbReference type="SAM" id="MobiDB-lite"/>
    </source>
</evidence>
<dbReference type="PANTHER" id="PTHR22930:SF85">
    <property type="entry name" value="GH03217P-RELATED"/>
    <property type="match status" value="1"/>
</dbReference>
<keyword evidence="7" id="KW-0540">Nuclease</keyword>
<keyword evidence="16" id="KW-1185">Reference proteome</keyword>
<evidence type="ECO:0000256" key="6">
    <source>
        <dbReference type="ARBA" id="ARBA00022490"/>
    </source>
</evidence>
<feature type="region of interest" description="Disordered" evidence="13">
    <location>
        <begin position="383"/>
        <end position="404"/>
    </location>
</feature>
<accession>A0A8C9XJC4</accession>
<dbReference type="GeneTree" id="ENSGT00940000166756"/>
<comment type="cofactor">
    <cofactor evidence="1">
        <name>a divalent metal cation</name>
        <dbReference type="ChEBI" id="CHEBI:60240"/>
    </cofactor>
</comment>
<dbReference type="GO" id="GO:0004518">
    <property type="term" value="F:nuclease activity"/>
    <property type="evidence" value="ECO:0007669"/>
    <property type="project" value="UniProtKB-KW"/>
</dbReference>
<dbReference type="InterPro" id="IPR045249">
    <property type="entry name" value="HARBI1-like"/>
</dbReference>
<feature type="domain" description="DDE Tnp4" evidence="14">
    <location>
        <begin position="201"/>
        <end position="364"/>
    </location>
</feature>
<keyword evidence="6" id="KW-0963">Cytoplasm</keyword>
<reference evidence="15" key="2">
    <citation type="submission" date="2025-09" db="UniProtKB">
        <authorList>
            <consortium name="Ensembl"/>
        </authorList>
    </citation>
    <scope>IDENTIFICATION</scope>
</reference>
<dbReference type="PANTHER" id="PTHR22930">
    <property type="match status" value="1"/>
</dbReference>
<evidence type="ECO:0000256" key="12">
    <source>
        <dbReference type="ARBA" id="ARBA00045850"/>
    </source>
</evidence>
<keyword evidence="10" id="KW-0539">Nucleus</keyword>
<dbReference type="AlphaFoldDB" id="A0A8C9XJC4"/>
<evidence type="ECO:0000259" key="14">
    <source>
        <dbReference type="Pfam" id="PF13359"/>
    </source>
</evidence>
<dbReference type="Proteomes" id="UP000694568">
    <property type="component" value="Unplaced"/>
</dbReference>
<evidence type="ECO:0000313" key="16">
    <source>
        <dbReference type="Proteomes" id="UP000694568"/>
    </source>
</evidence>
<protein>
    <recommendedName>
        <fullName evidence="5">Putative nuclease HARBI1</fullName>
    </recommendedName>
    <alternativeName>
        <fullName evidence="11">Harbinger transposase-derived nuclease</fullName>
    </alternativeName>
</protein>
<dbReference type="GO" id="GO:0005634">
    <property type="term" value="C:nucleus"/>
    <property type="evidence" value="ECO:0007669"/>
    <property type="project" value="UniProtKB-SubCell"/>
</dbReference>
<dbReference type="InterPro" id="IPR026103">
    <property type="entry name" value="HARBI1_animal"/>
</dbReference>
<comment type="function">
    <text evidence="12">Transposase-derived protein that may have nuclease activity. Does not have transposase activity.</text>
</comment>
<organism evidence="15 16">
    <name type="scientific">Sander lucioperca</name>
    <name type="common">Pike-perch</name>
    <name type="synonym">Perca lucioperca</name>
    <dbReference type="NCBI Taxonomy" id="283035"/>
    <lineage>
        <taxon>Eukaryota</taxon>
        <taxon>Metazoa</taxon>
        <taxon>Chordata</taxon>
        <taxon>Craniata</taxon>
        <taxon>Vertebrata</taxon>
        <taxon>Euteleostomi</taxon>
        <taxon>Actinopterygii</taxon>
        <taxon>Neopterygii</taxon>
        <taxon>Teleostei</taxon>
        <taxon>Neoteleostei</taxon>
        <taxon>Acanthomorphata</taxon>
        <taxon>Eupercaria</taxon>
        <taxon>Perciformes</taxon>
        <taxon>Percoidei</taxon>
        <taxon>Percidae</taxon>
        <taxon>Luciopercinae</taxon>
        <taxon>Sander</taxon>
    </lineage>
</organism>
<dbReference type="GO" id="GO:0016787">
    <property type="term" value="F:hydrolase activity"/>
    <property type="evidence" value="ECO:0007669"/>
    <property type="project" value="UniProtKB-KW"/>
</dbReference>
<evidence type="ECO:0000256" key="5">
    <source>
        <dbReference type="ARBA" id="ARBA00015519"/>
    </source>
</evidence>
<dbReference type="Ensembl" id="ENSSLUT00000010303.1">
    <property type="protein sequence ID" value="ENSSLUP00000009986.1"/>
    <property type="gene ID" value="ENSSLUG00000004720.1"/>
</dbReference>
<dbReference type="GO" id="GO:0046872">
    <property type="term" value="F:metal ion binding"/>
    <property type="evidence" value="ECO:0007669"/>
    <property type="project" value="UniProtKB-KW"/>
</dbReference>